<keyword evidence="1" id="KW-1185">Reference proteome</keyword>
<name>A0A1I8A4M4_9BILA</name>
<dbReference type="AlphaFoldDB" id="A0A1I8A4M4"/>
<protein>
    <submittedName>
        <fullName evidence="2">Filamentous hemagglutinin, intein-containing</fullName>
    </submittedName>
</protein>
<organism evidence="1 2">
    <name type="scientific">Steinernema glaseri</name>
    <dbReference type="NCBI Taxonomy" id="37863"/>
    <lineage>
        <taxon>Eukaryota</taxon>
        <taxon>Metazoa</taxon>
        <taxon>Ecdysozoa</taxon>
        <taxon>Nematoda</taxon>
        <taxon>Chromadorea</taxon>
        <taxon>Rhabditida</taxon>
        <taxon>Tylenchina</taxon>
        <taxon>Panagrolaimomorpha</taxon>
        <taxon>Strongyloidoidea</taxon>
        <taxon>Steinernematidae</taxon>
        <taxon>Steinernema</taxon>
    </lineage>
</organism>
<evidence type="ECO:0000313" key="2">
    <source>
        <dbReference type="WBParaSite" id="L893_g3298.t1"/>
    </source>
</evidence>
<reference evidence="2" key="1">
    <citation type="submission" date="2016-11" db="UniProtKB">
        <authorList>
            <consortium name="WormBaseParasite"/>
        </authorList>
    </citation>
    <scope>IDENTIFICATION</scope>
</reference>
<proteinExistence type="predicted"/>
<dbReference type="WBParaSite" id="L893_g3298.t1">
    <property type="protein sequence ID" value="L893_g3298.t1"/>
    <property type="gene ID" value="L893_g3298"/>
</dbReference>
<accession>A0A1I8A4M4</accession>
<sequence length="221" mass="23722">KDREQIVRATVGAGEIVVRNDAVTGIDSTKGLNRDLNKAYEITRDQEQHTDLYVTGSSVNAVMTPKQTFDRWKANAARYGENSEQALNDLSDLVFTMSAFAQGNGAIAVNNTLVSRAKMREFTHRDPARRAVIVNGVIADLTHGATTPESQALAQRLTELAGESPEKALQVIAQLRLLSDSSLGQSNWVASPQLAYGTIVGVGAALSAYYAAPNNSEGLFA</sequence>
<dbReference type="Proteomes" id="UP000095287">
    <property type="component" value="Unplaced"/>
</dbReference>
<evidence type="ECO:0000313" key="1">
    <source>
        <dbReference type="Proteomes" id="UP000095287"/>
    </source>
</evidence>